<accession>A0A7G9FRR2</accession>
<dbReference type="KEGG" id="ssun:H9Q77_08835"/>
<reference evidence="2 3" key="1">
    <citation type="submission" date="2020-08" db="EMBL/GenBank/DDBJ databases">
        <authorList>
            <person name="Liu C."/>
            <person name="Sun Q."/>
        </authorList>
    </citation>
    <scope>NUCLEOTIDE SEQUENCE [LARGE SCALE GENOMIC DNA]</scope>
    <source>
        <strain evidence="2 3">NSJ-8</strain>
    </source>
</reference>
<organism evidence="2 3">
    <name type="scientific">Simiaoa sunii</name>
    <dbReference type="NCBI Taxonomy" id="2763672"/>
    <lineage>
        <taxon>Bacteria</taxon>
        <taxon>Bacillati</taxon>
        <taxon>Bacillota</taxon>
        <taxon>Clostridia</taxon>
        <taxon>Lachnospirales</taxon>
        <taxon>Lachnospiraceae</taxon>
        <taxon>Simiaoa</taxon>
    </lineage>
</organism>
<name>A0A7G9FRR2_9FIRM</name>
<protein>
    <submittedName>
        <fullName evidence="2">Uncharacterized protein</fullName>
    </submittedName>
</protein>
<keyword evidence="3" id="KW-1185">Reference proteome</keyword>
<proteinExistence type="predicted"/>
<dbReference type="RefSeq" id="WP_249325201.1">
    <property type="nucleotide sequence ID" value="NZ_CP060633.1"/>
</dbReference>
<keyword evidence="1" id="KW-0812">Transmembrane</keyword>
<gene>
    <name evidence="2" type="ORF">H9Q77_08835</name>
</gene>
<keyword evidence="1" id="KW-0472">Membrane</keyword>
<keyword evidence="1" id="KW-1133">Transmembrane helix</keyword>
<evidence type="ECO:0000313" key="3">
    <source>
        <dbReference type="Proteomes" id="UP000515981"/>
    </source>
</evidence>
<dbReference type="AlphaFoldDB" id="A0A7G9FRR2"/>
<dbReference type="Proteomes" id="UP000515981">
    <property type="component" value="Chromosome"/>
</dbReference>
<dbReference type="EMBL" id="CP060633">
    <property type="protein sequence ID" value="QNM01244.1"/>
    <property type="molecule type" value="Genomic_DNA"/>
</dbReference>
<evidence type="ECO:0000313" key="2">
    <source>
        <dbReference type="EMBL" id="QNM01244.1"/>
    </source>
</evidence>
<sequence length="814" mass="88037">MNIRGRDFKLHKQTDDKGSAMVVVIIAMAFIGILASVLMYMSLLNYQMKANNLQAKDNFYSAETVLDEIRVHMEEQVSTSLGDAYTQILVNYDDTSVSEKESKLRYAFLSSMQKAYQCSDTVSLNYYDLRKLFDSLSPEVRKNTVLQTGDGINSYTIQMVDGAVQMTGTNGSGDAVSDLPKGQLTLFTDGLSFQKLKVTYTNDNGYVSVIQTDIRVKMPDMSFAQAVSLPSLTGMSLVAQKNIQVVAESGKLSDAKIAGSFYADKVLVGNEDDTNSANVTLTLAEPTGKENDDKRMVAATELYLGKGAKLESDSYGELWAGKITMHGAATSTGSANMNFKGNDVYVAGDLRIDGANNNFTAGSLVDENYSGQYIGFGTGENGDSSAIVVNGTGTDIDLSGLINLTLAGNTYIATKTAKDNLTEADGNLNGNASDRKDILMGQSIAVKSDQLAYLVPADLVKQGTNPVTKEQADTMGNTAVDFNAASSMLGGNSLASYGITKFITNGSSDSQGVRTFYKRLNSKITIVYYYVSFDSSTQAGREAANRYFQDYYKVNKSTMDAYASIYTDGIKIRNQSAGAYIMHLAGNVVMFDKDQTTGSYSGNLQNATLGSDQSNIGYKQQLTADDSKFKALCKKLIDGYEQLTPSEKADTANVYSNLVNTDAITSFTGVVRGAGLVVDTEKYFESSAYPDCKAVIVYGDYTYPEAGHPDFKKGIIIATGDVKIQDGEEFNGVILAGGDIQLGQNVKVTPDKEAVLRALTYSKEVTGSGGGQKEYHVVDFLIGGEGYLQNNNKTYLNSDINLGDLIVYENWQKQ</sequence>
<feature type="transmembrane region" description="Helical" evidence="1">
    <location>
        <begin position="20"/>
        <end position="43"/>
    </location>
</feature>
<evidence type="ECO:0000256" key="1">
    <source>
        <dbReference type="SAM" id="Phobius"/>
    </source>
</evidence>